<dbReference type="Gene3D" id="6.10.340.10">
    <property type="match status" value="1"/>
</dbReference>
<evidence type="ECO:0000256" key="2">
    <source>
        <dbReference type="ARBA" id="ARBA00004370"/>
    </source>
</evidence>
<accession>A0ABX0SSH3</accession>
<evidence type="ECO:0000256" key="8">
    <source>
        <dbReference type="ARBA" id="ARBA00022989"/>
    </source>
</evidence>
<keyword evidence="8 11" id="KW-1133">Transmembrane helix</keyword>
<keyword evidence="9" id="KW-0902">Two-component regulatory system</keyword>
<feature type="transmembrane region" description="Helical" evidence="11">
    <location>
        <begin position="294"/>
        <end position="315"/>
    </location>
</feature>
<sequence length="927" mass="99192">MLAIAIVPSVALLLAGVALAGYLVVQAVNAREFATKVHDSAEPGALFFGAVRAERVLTLRTVASNSAPGADLLQARARTDATAARMASVLQDMVGDAPEPVRQSIARTSANFAQLPGMRQRVDSRQATPLDAYTFYNRIIDEFANGLNGVAEGAPDARTAFLRVTAMPLFTAADAMSRGDALAAAGIAGRGLSEEEFRTYIGQIGAYHAELEVAAPQMIPSVRAKYDALLASPAWTTLSAVESAFLHGNQSALPVPETQWRDAATQVGNALMSLYIEQSSNATQIGLDNGNRTLVTSIIAGAAALIVSLAVFLVARRLSGGLIRRLRRLRAETLEAAETQLPRLVERVRSGEAVDLDSEVALLDHGDDEIGQVADAFNKAQQTAIAAAVDEAKTREGTKKVFLNIAHRSQVLVHRQLKALDEAERKQEDPDQLDVLFRLDHLSTRARRNAENLIILGGERPGRQWRNPVALAELVRGATGETEDYARVSVGRLPEVAVAGPVVADLVHLLAELLDNATSFSPPSSRVEVFGDVVGRGVVVEIEDQGLGIEPEQAERLNAMLREPPDFSVMALSAEPRLGLFVVARLAARHGISVTLRESAYGGTRAIVLVRSELLAPLPEERPLADTAVPAQAAPAHHWPAETATPPEPPAPGRHADTRGDLFRPTVPVAATEPQQHTTQQHTPPQRPQAPARPPLDQRVPVDTRPPQVRAQHAGPIPPDRPPLPRRRRQQNLAPQLRKDEPATTRTTTAHSPVPADSPEQARSRLSAFQQGTRRAREQDSSTTDVLGRTHVTHAGINELDWLLDDLLQQVVGADRAVVLSADGLLVGRSTNLSEEDGEHLSAVASAFQSLAKGTGRHFGGGAVRQTIVEMEHAFLFVTAAGQGACLALLTAEDVDMGLVAYAMNTMVKRVGAALSAAPRVEPQSAP</sequence>
<dbReference type="InterPro" id="IPR003594">
    <property type="entry name" value="HATPase_dom"/>
</dbReference>
<comment type="subcellular location">
    <subcellularLocation>
        <location evidence="2">Membrane</location>
    </subcellularLocation>
</comment>
<keyword evidence="4" id="KW-0597">Phosphoprotein</keyword>
<proteinExistence type="predicted"/>
<dbReference type="InterPro" id="IPR013587">
    <property type="entry name" value="Nitrate/nitrite_sensing"/>
</dbReference>
<comment type="caution">
    <text evidence="13">The sequence shown here is derived from an EMBL/GenBank/DDBJ whole genome shotgun (WGS) entry which is preliminary data.</text>
</comment>
<evidence type="ECO:0000256" key="6">
    <source>
        <dbReference type="ARBA" id="ARBA00022692"/>
    </source>
</evidence>
<dbReference type="Pfam" id="PF03259">
    <property type="entry name" value="Robl_LC7"/>
    <property type="match status" value="1"/>
</dbReference>
<evidence type="ECO:0000256" key="5">
    <source>
        <dbReference type="ARBA" id="ARBA00022679"/>
    </source>
</evidence>
<evidence type="ECO:0000313" key="13">
    <source>
        <dbReference type="EMBL" id="NIH78599.1"/>
    </source>
</evidence>
<dbReference type="PANTHER" id="PTHR45436:SF5">
    <property type="entry name" value="SENSOR HISTIDINE KINASE TRCS"/>
    <property type="match status" value="1"/>
</dbReference>
<feature type="compositionally biased region" description="Low complexity" evidence="10">
    <location>
        <begin position="628"/>
        <end position="645"/>
    </location>
</feature>
<organism evidence="13 14">
    <name type="scientific">Amycolatopsis viridis</name>
    <dbReference type="NCBI Taxonomy" id="185678"/>
    <lineage>
        <taxon>Bacteria</taxon>
        <taxon>Bacillati</taxon>
        <taxon>Actinomycetota</taxon>
        <taxon>Actinomycetes</taxon>
        <taxon>Pseudonocardiales</taxon>
        <taxon>Pseudonocardiaceae</taxon>
        <taxon>Amycolatopsis</taxon>
    </lineage>
</organism>
<feature type="compositionally biased region" description="Low complexity" evidence="10">
    <location>
        <begin position="670"/>
        <end position="684"/>
    </location>
</feature>
<dbReference type="EC" id="2.7.13.3" evidence="3"/>
<keyword evidence="14" id="KW-1185">Reference proteome</keyword>
<keyword evidence="7" id="KW-0418">Kinase</keyword>
<gene>
    <name evidence="13" type="ORF">FHX46_001129</name>
</gene>
<dbReference type="EMBL" id="JAANOU010000001">
    <property type="protein sequence ID" value="NIH78599.1"/>
    <property type="molecule type" value="Genomic_DNA"/>
</dbReference>
<dbReference type="SMART" id="SM00960">
    <property type="entry name" value="Robl_LC7"/>
    <property type="match status" value="1"/>
</dbReference>
<dbReference type="Gene3D" id="3.30.565.10">
    <property type="entry name" value="Histidine kinase-like ATPase, C-terminal domain"/>
    <property type="match status" value="1"/>
</dbReference>
<evidence type="ECO:0000256" key="4">
    <source>
        <dbReference type="ARBA" id="ARBA00022553"/>
    </source>
</evidence>
<name>A0ABX0SSH3_9PSEU</name>
<evidence type="ECO:0000256" key="3">
    <source>
        <dbReference type="ARBA" id="ARBA00012438"/>
    </source>
</evidence>
<dbReference type="Gene3D" id="3.30.450.30">
    <property type="entry name" value="Dynein light chain 2a, cytoplasmic"/>
    <property type="match status" value="1"/>
</dbReference>
<evidence type="ECO:0000259" key="12">
    <source>
        <dbReference type="PROSITE" id="PS50885"/>
    </source>
</evidence>
<dbReference type="Proteomes" id="UP000754495">
    <property type="component" value="Unassembled WGS sequence"/>
</dbReference>
<dbReference type="SMART" id="SM00387">
    <property type="entry name" value="HATPase_c"/>
    <property type="match status" value="1"/>
</dbReference>
<dbReference type="InterPro" id="IPR003660">
    <property type="entry name" value="HAMP_dom"/>
</dbReference>
<dbReference type="SUPFAM" id="SSF103196">
    <property type="entry name" value="Roadblock/LC7 domain"/>
    <property type="match status" value="1"/>
</dbReference>
<dbReference type="Pfam" id="PF08376">
    <property type="entry name" value="NIT"/>
    <property type="match status" value="1"/>
</dbReference>
<evidence type="ECO:0000256" key="9">
    <source>
        <dbReference type="ARBA" id="ARBA00023012"/>
    </source>
</evidence>
<evidence type="ECO:0000313" key="14">
    <source>
        <dbReference type="Proteomes" id="UP000754495"/>
    </source>
</evidence>
<feature type="domain" description="HAMP" evidence="12">
    <location>
        <begin position="320"/>
        <end position="389"/>
    </location>
</feature>
<evidence type="ECO:0000256" key="11">
    <source>
        <dbReference type="SAM" id="Phobius"/>
    </source>
</evidence>
<dbReference type="PROSITE" id="PS50885">
    <property type="entry name" value="HAMP"/>
    <property type="match status" value="1"/>
</dbReference>
<protein>
    <recommendedName>
        <fullName evidence="3">histidine kinase</fullName>
        <ecNumber evidence="3">2.7.13.3</ecNumber>
    </recommendedName>
</protein>
<feature type="compositionally biased region" description="Pro residues" evidence="10">
    <location>
        <begin position="685"/>
        <end position="694"/>
    </location>
</feature>
<dbReference type="InterPro" id="IPR004942">
    <property type="entry name" value="Roadblock/LAMTOR2_dom"/>
</dbReference>
<dbReference type="InterPro" id="IPR036890">
    <property type="entry name" value="HATPase_C_sf"/>
</dbReference>
<evidence type="ECO:0000256" key="10">
    <source>
        <dbReference type="SAM" id="MobiDB-lite"/>
    </source>
</evidence>
<keyword evidence="11" id="KW-0472">Membrane</keyword>
<dbReference type="InterPro" id="IPR050428">
    <property type="entry name" value="TCS_sensor_his_kinase"/>
</dbReference>
<dbReference type="SUPFAM" id="SSF55874">
    <property type="entry name" value="ATPase domain of HSP90 chaperone/DNA topoisomerase II/histidine kinase"/>
    <property type="match status" value="1"/>
</dbReference>
<dbReference type="PANTHER" id="PTHR45436">
    <property type="entry name" value="SENSOR HISTIDINE KINASE YKOH"/>
    <property type="match status" value="1"/>
</dbReference>
<evidence type="ECO:0000256" key="7">
    <source>
        <dbReference type="ARBA" id="ARBA00022777"/>
    </source>
</evidence>
<evidence type="ECO:0000256" key="1">
    <source>
        <dbReference type="ARBA" id="ARBA00000085"/>
    </source>
</evidence>
<comment type="catalytic activity">
    <reaction evidence="1">
        <text>ATP + protein L-histidine = ADP + protein N-phospho-L-histidine.</text>
        <dbReference type="EC" id="2.7.13.3"/>
    </reaction>
</comment>
<reference evidence="13 14" key="1">
    <citation type="submission" date="2020-03" db="EMBL/GenBank/DDBJ databases">
        <title>Sequencing the genomes of 1000 actinobacteria strains.</title>
        <authorList>
            <person name="Klenk H.-P."/>
        </authorList>
    </citation>
    <scope>NUCLEOTIDE SEQUENCE [LARGE SCALE GENOMIC DNA]</scope>
    <source>
        <strain evidence="13 14">DSM 45668</strain>
    </source>
</reference>
<dbReference type="Pfam" id="PF02518">
    <property type="entry name" value="HATPase_c"/>
    <property type="match status" value="1"/>
</dbReference>
<keyword evidence="5" id="KW-0808">Transferase</keyword>
<feature type="region of interest" description="Disordered" evidence="10">
    <location>
        <begin position="628"/>
        <end position="786"/>
    </location>
</feature>
<keyword evidence="6 11" id="KW-0812">Transmembrane</keyword>